<dbReference type="GO" id="GO:0004803">
    <property type="term" value="F:transposase activity"/>
    <property type="evidence" value="ECO:0007669"/>
    <property type="project" value="InterPro"/>
</dbReference>
<dbReference type="GO" id="GO:0003677">
    <property type="term" value="F:DNA binding"/>
    <property type="evidence" value="ECO:0007669"/>
    <property type="project" value="InterPro"/>
</dbReference>
<protein>
    <submittedName>
        <fullName evidence="2">IS91 family transposase</fullName>
    </submittedName>
</protein>
<sequence>VDNEKVIFKWRDYKDKNKEKVMSLKPAEIIRRFTMHILPDRFVKIRHYGILANRNKNLKSKRCKEIFRIKPKEVEILSTAELFFKLTEIRIGKCKNCEKGNLINIGKIMPRSD</sequence>
<dbReference type="AlphaFoldDB" id="A0A964RTP9"/>
<dbReference type="GO" id="GO:0006313">
    <property type="term" value="P:DNA transposition"/>
    <property type="evidence" value="ECO:0007669"/>
    <property type="project" value="InterPro"/>
</dbReference>
<accession>A0A964RTP9</accession>
<name>A0A964RTP9_9CLOT</name>
<feature type="domain" description="Transposase IS801/IS1294" evidence="1">
    <location>
        <begin position="2"/>
        <end position="56"/>
    </location>
</feature>
<proteinExistence type="predicted"/>
<dbReference type="Pfam" id="PF04986">
    <property type="entry name" value="Y2_Tnp"/>
    <property type="match status" value="1"/>
</dbReference>
<feature type="non-terminal residue" evidence="2">
    <location>
        <position position="113"/>
    </location>
</feature>
<organism evidence="2 3">
    <name type="scientific">Clostridium chromiireducens</name>
    <dbReference type="NCBI Taxonomy" id="225345"/>
    <lineage>
        <taxon>Bacteria</taxon>
        <taxon>Bacillati</taxon>
        <taxon>Bacillota</taxon>
        <taxon>Clostridia</taxon>
        <taxon>Eubacteriales</taxon>
        <taxon>Clostridiaceae</taxon>
        <taxon>Clostridium</taxon>
    </lineage>
</organism>
<dbReference type="EMBL" id="WSRQ01000225">
    <property type="protein sequence ID" value="MVX67503.1"/>
    <property type="molecule type" value="Genomic_DNA"/>
</dbReference>
<comment type="caution">
    <text evidence="2">The sequence shown here is derived from an EMBL/GenBank/DDBJ whole genome shotgun (WGS) entry which is preliminary data.</text>
</comment>
<dbReference type="Proteomes" id="UP000656077">
    <property type="component" value="Unassembled WGS sequence"/>
</dbReference>
<reference evidence="2" key="1">
    <citation type="submission" date="2019-12" db="EMBL/GenBank/DDBJ databases">
        <title>Microbes associate with the intestines of laboratory mice.</title>
        <authorList>
            <person name="Navarre W."/>
            <person name="Wong E."/>
        </authorList>
    </citation>
    <scope>NUCLEOTIDE SEQUENCE</scope>
    <source>
        <strain evidence="2">NM79_F5</strain>
    </source>
</reference>
<evidence type="ECO:0000313" key="3">
    <source>
        <dbReference type="Proteomes" id="UP000656077"/>
    </source>
</evidence>
<dbReference type="RefSeq" id="WP_202117550.1">
    <property type="nucleotide sequence ID" value="NZ_WSRQ01000225.1"/>
</dbReference>
<evidence type="ECO:0000313" key="2">
    <source>
        <dbReference type="EMBL" id="MVX67503.1"/>
    </source>
</evidence>
<feature type="non-terminal residue" evidence="2">
    <location>
        <position position="1"/>
    </location>
</feature>
<gene>
    <name evidence="2" type="ORF">GKZ28_28380</name>
</gene>
<dbReference type="InterPro" id="IPR007069">
    <property type="entry name" value="Transposase_32"/>
</dbReference>
<evidence type="ECO:0000259" key="1">
    <source>
        <dbReference type="Pfam" id="PF04986"/>
    </source>
</evidence>